<name>A0AAW0ETW5_9TRYP</name>
<evidence type="ECO:0000313" key="2">
    <source>
        <dbReference type="EMBL" id="KAK7197483.1"/>
    </source>
</evidence>
<protein>
    <submittedName>
        <fullName evidence="2">Uncharacterized protein</fullName>
    </submittedName>
</protein>
<proteinExistence type="predicted"/>
<feature type="compositionally biased region" description="Pro residues" evidence="1">
    <location>
        <begin position="529"/>
        <end position="539"/>
    </location>
</feature>
<dbReference type="EMBL" id="JAECZO010000107">
    <property type="protein sequence ID" value="KAK7197483.1"/>
    <property type="molecule type" value="Genomic_DNA"/>
</dbReference>
<evidence type="ECO:0000313" key="3">
    <source>
        <dbReference type="Proteomes" id="UP001430356"/>
    </source>
</evidence>
<evidence type="ECO:0000256" key="1">
    <source>
        <dbReference type="SAM" id="MobiDB-lite"/>
    </source>
</evidence>
<organism evidence="2 3">
    <name type="scientific">Novymonas esmeraldas</name>
    <dbReference type="NCBI Taxonomy" id="1808958"/>
    <lineage>
        <taxon>Eukaryota</taxon>
        <taxon>Discoba</taxon>
        <taxon>Euglenozoa</taxon>
        <taxon>Kinetoplastea</taxon>
        <taxon>Metakinetoplastina</taxon>
        <taxon>Trypanosomatida</taxon>
        <taxon>Trypanosomatidae</taxon>
        <taxon>Novymonas</taxon>
    </lineage>
</organism>
<sequence length="962" mass="102241">MQSWRKRVAGRLPCPYAARRTPAAALSTIAVLRSPSQPRGTHHAPLHSAAAGCLGAAVAAGALRSSRPLCAPLMPLSVRFTGADQSAGTHYASSGDLHGGHAGTSADVVVMDATVAPALARQLSVLTTEDLAQRLHRFSRANFDAAQRPALYAHLKEFMRPQRLTTATIEAIRDHLHTAHVASMHETCIELYHAAREHVPAAVFSLRTHATSLHRSPSAGVGHGDAGAAVAAAGGAAATVDRAVLVSSFVVDSAYATQSTAELTRLASYCVSQLLAPLRTSGRGEGAAAGDADAVILPTLAVRTAREMAVELSLIRCLWRTLCLAEYFKCAEATGTEAVAGCKEQALADALAIMDACRQVATVRYEAAAAATAHAVAAGAAAAAPPALSERRSAELLAEALRLVRYAAVGDDGEFTFHQLCLEERLLWPPQRLLSRTRHDAAGPLAPLVAAAAPHVGALVHSDDEVQVLYAALIDTCAAGHLVSEALFYFAEARRLLGCPPLVDSDGADAASLLRGADAHRSPTVTTTPAPPLPPVPPAAPVLSSAMSTSAAAVAPLSAPAATTTAAGAAGAGFVLTELLLLRLLSLLQTVKSNRRVVSIARAIIAAGAVAQIKSNVWTLLLISAGAVRAADVALAAYNHATERLNRLVVGDTGGHTTGEQRMLGYLLHTSFNALSKCQLPRFEQDYLQPARASQLLQCTDEYYFICLLQDAHNSMCPAQRAAEVLTRMEEAGVPMTAPIVVRLLKLYLRVEAPEFMPVYRHAVDDLRLPVRSVWADQLLLWADRRRYYLSSEDRAYIVAQLLRSRRVKTVAELQPLLGGLRTHFALLYYDHTHGAREQFLRDGSVLEEAPTVMDSRAHFLTTRPASVQRGTMTRAGASWVRTSASGEEAMEAAEERHGVMPRVLGDAAHRTMHASIAALSETPLLLQVAANSGAERLHDEALRVYLTDVLGGLQRSSNRVA</sequence>
<reference evidence="2 3" key="1">
    <citation type="journal article" date="2021" name="MBio">
        <title>A New Model Trypanosomatid, Novymonas esmeraldas: Genomic Perception of Its 'Candidatus Pandoraea novymonadis' Endosymbiont.</title>
        <authorList>
            <person name="Zakharova A."/>
            <person name="Saura A."/>
            <person name="Butenko A."/>
            <person name="Podesvova L."/>
            <person name="Warmusova S."/>
            <person name="Kostygov A.Y."/>
            <person name="Nenarokova A."/>
            <person name="Lukes J."/>
            <person name="Opperdoes F.R."/>
            <person name="Yurchenko V."/>
        </authorList>
    </citation>
    <scope>NUCLEOTIDE SEQUENCE [LARGE SCALE GENOMIC DNA]</scope>
    <source>
        <strain evidence="2 3">E262AT.01</strain>
    </source>
</reference>
<dbReference type="Proteomes" id="UP001430356">
    <property type="component" value="Unassembled WGS sequence"/>
</dbReference>
<comment type="caution">
    <text evidence="2">The sequence shown here is derived from an EMBL/GenBank/DDBJ whole genome shotgun (WGS) entry which is preliminary data.</text>
</comment>
<gene>
    <name evidence="2" type="ORF">NESM_000697800</name>
</gene>
<dbReference type="AlphaFoldDB" id="A0AAW0ETW5"/>
<feature type="region of interest" description="Disordered" evidence="1">
    <location>
        <begin position="519"/>
        <end position="539"/>
    </location>
</feature>
<keyword evidence="3" id="KW-1185">Reference proteome</keyword>
<accession>A0AAW0ETW5</accession>